<comment type="caution">
    <text evidence="1">The sequence shown here is derived from an EMBL/GenBank/DDBJ whole genome shotgun (WGS) entry which is preliminary data.</text>
</comment>
<evidence type="ECO:0000313" key="2">
    <source>
        <dbReference type="Proteomes" id="UP000789525"/>
    </source>
</evidence>
<name>A0ACA9LZJ7_9GLOM</name>
<reference evidence="1" key="1">
    <citation type="submission" date="2021-06" db="EMBL/GenBank/DDBJ databases">
        <authorList>
            <person name="Kallberg Y."/>
            <person name="Tangrot J."/>
            <person name="Rosling A."/>
        </authorList>
    </citation>
    <scope>NUCLEOTIDE SEQUENCE</scope>
    <source>
        <strain evidence="1">CL356</strain>
    </source>
</reference>
<evidence type="ECO:0000313" key="1">
    <source>
        <dbReference type="EMBL" id="CAG8558241.1"/>
    </source>
</evidence>
<gene>
    <name evidence="1" type="ORF">ACOLOM_LOCUS5124</name>
</gene>
<accession>A0ACA9LZJ7</accession>
<protein>
    <submittedName>
        <fullName evidence="1">10670_t:CDS:1</fullName>
    </submittedName>
</protein>
<dbReference type="EMBL" id="CAJVPT010009083">
    <property type="protein sequence ID" value="CAG8558241.1"/>
    <property type="molecule type" value="Genomic_DNA"/>
</dbReference>
<organism evidence="1 2">
    <name type="scientific">Acaulospora colombiana</name>
    <dbReference type="NCBI Taxonomy" id="27376"/>
    <lineage>
        <taxon>Eukaryota</taxon>
        <taxon>Fungi</taxon>
        <taxon>Fungi incertae sedis</taxon>
        <taxon>Mucoromycota</taxon>
        <taxon>Glomeromycotina</taxon>
        <taxon>Glomeromycetes</taxon>
        <taxon>Diversisporales</taxon>
        <taxon>Acaulosporaceae</taxon>
        <taxon>Acaulospora</taxon>
    </lineage>
</organism>
<sequence length="321" mass="34807">MACEGSRNRKRVAETDEPLAILTLVTFLHEQHLRLEAYLKMSLIVSKPSAEGFAFESFGTYPPHPRLFQSMFLVVPFHDHRHIRMTPAQEDLLSACLCSCFYCFSPSTELILSSSIALSRLGSAGESVAEYAKVHDLTSVEDSPKVDNGLGDTGEKGRGGCILVEELEEDPSVGRLGSCDEGVAEDGESIVVGEGVGSVEAGTGDMIEKKSVTVDEKIERCRGHTVKRGITSLRVGGLSAVNGLDMEKYFAMLLWVQQGRSNLCSVTNSLASLAISSETSIVVSIDQARRVEVRALGSRPVLGLLPSTAIKWYNPPELEQD</sequence>
<proteinExistence type="predicted"/>
<keyword evidence="2" id="KW-1185">Reference proteome</keyword>
<dbReference type="Proteomes" id="UP000789525">
    <property type="component" value="Unassembled WGS sequence"/>
</dbReference>